<dbReference type="InterPro" id="IPR011712">
    <property type="entry name" value="Sig_transdc_His_kin_sub3_dim/P"/>
</dbReference>
<dbReference type="EMBL" id="JACHDP010000001">
    <property type="protein sequence ID" value="MBB5476115.1"/>
    <property type="molecule type" value="Genomic_DNA"/>
</dbReference>
<dbReference type="EC" id="2.7.13.3" evidence="2"/>
<keyword evidence="9" id="KW-0175">Coiled coil</keyword>
<dbReference type="InterPro" id="IPR050482">
    <property type="entry name" value="Sensor_HK_TwoCompSys"/>
</dbReference>
<evidence type="ECO:0000259" key="11">
    <source>
        <dbReference type="Pfam" id="PF07730"/>
    </source>
</evidence>
<evidence type="ECO:0000313" key="13">
    <source>
        <dbReference type="Proteomes" id="UP000586947"/>
    </source>
</evidence>
<dbReference type="Proteomes" id="UP000586947">
    <property type="component" value="Unassembled WGS sequence"/>
</dbReference>
<evidence type="ECO:0000256" key="4">
    <source>
        <dbReference type="ARBA" id="ARBA00022679"/>
    </source>
</evidence>
<evidence type="ECO:0000256" key="3">
    <source>
        <dbReference type="ARBA" id="ARBA00022553"/>
    </source>
</evidence>
<keyword evidence="13" id="KW-1185">Reference proteome</keyword>
<keyword evidence="7" id="KW-0067">ATP-binding</keyword>
<evidence type="ECO:0000256" key="8">
    <source>
        <dbReference type="ARBA" id="ARBA00023012"/>
    </source>
</evidence>
<keyword evidence="4" id="KW-0808">Transferase</keyword>
<dbReference type="PANTHER" id="PTHR24421">
    <property type="entry name" value="NITRATE/NITRITE SENSOR PROTEIN NARX-RELATED"/>
    <property type="match status" value="1"/>
</dbReference>
<dbReference type="GO" id="GO:0046983">
    <property type="term" value="F:protein dimerization activity"/>
    <property type="evidence" value="ECO:0007669"/>
    <property type="project" value="InterPro"/>
</dbReference>
<dbReference type="PANTHER" id="PTHR24421:SF10">
    <property type="entry name" value="NITRATE_NITRITE SENSOR PROTEIN NARQ"/>
    <property type="match status" value="1"/>
</dbReference>
<dbReference type="Pfam" id="PF07730">
    <property type="entry name" value="HisKA_3"/>
    <property type="match status" value="1"/>
</dbReference>
<accession>A0A840VHJ9</accession>
<feature type="transmembrane region" description="Helical" evidence="10">
    <location>
        <begin position="24"/>
        <end position="40"/>
    </location>
</feature>
<evidence type="ECO:0000256" key="5">
    <source>
        <dbReference type="ARBA" id="ARBA00022741"/>
    </source>
</evidence>
<dbReference type="GO" id="GO:0016020">
    <property type="term" value="C:membrane"/>
    <property type="evidence" value="ECO:0007669"/>
    <property type="project" value="InterPro"/>
</dbReference>
<organism evidence="12 13">
    <name type="scientific">Micromonospora parathelypteridis</name>
    <dbReference type="NCBI Taxonomy" id="1839617"/>
    <lineage>
        <taxon>Bacteria</taxon>
        <taxon>Bacillati</taxon>
        <taxon>Actinomycetota</taxon>
        <taxon>Actinomycetes</taxon>
        <taxon>Micromonosporales</taxon>
        <taxon>Micromonosporaceae</taxon>
        <taxon>Micromonospora</taxon>
    </lineage>
</organism>
<sequence length="364" mass="38810">MQLFGTVVLLTALGTSTESRFWVWSLYTASLVCWLVYLVSGRRFPRFAWVELAIGTLLAAATLGHADEITASVLASVLIGRFTALAEPPARVVTAVVSAAVGISVLTSLVTQQPAQQLVTYPVLLLTAALLGLNRRQYLLRLVQTEELLAETRQRRTEEQRAAALAERARIAREIHDVLAHSLGALGVQLQVVDTLLEEKRDVDAALARVRRCQQLAREGVTEARRAVAVLRGDVPEVPSALAGMAAAHRHDHQVAVTVEVQGSPCPMTQDVATSLVLVAREALTNAARHAPGADVAMTLTYESAGVRLRVRNGPTAGAVRVPGPRAPGYGLVGMRERLALVGGTLAAGAEANGCWQVEAILPS</sequence>
<reference evidence="12 13" key="1">
    <citation type="submission" date="2020-08" db="EMBL/GenBank/DDBJ databases">
        <title>Sequencing the genomes of 1000 actinobacteria strains.</title>
        <authorList>
            <person name="Klenk H.-P."/>
        </authorList>
    </citation>
    <scope>NUCLEOTIDE SEQUENCE [LARGE SCALE GENOMIC DNA]</scope>
    <source>
        <strain evidence="12 13">DSM 103125</strain>
    </source>
</reference>
<name>A0A840VHJ9_9ACTN</name>
<gene>
    <name evidence="12" type="ORF">HNR20_000620</name>
</gene>
<comment type="catalytic activity">
    <reaction evidence="1">
        <text>ATP + protein L-histidine = ADP + protein N-phospho-L-histidine.</text>
        <dbReference type="EC" id="2.7.13.3"/>
    </reaction>
</comment>
<dbReference type="InterPro" id="IPR036890">
    <property type="entry name" value="HATPase_C_sf"/>
</dbReference>
<feature type="domain" description="Signal transduction histidine kinase subgroup 3 dimerisation and phosphoacceptor" evidence="11">
    <location>
        <begin position="167"/>
        <end position="233"/>
    </location>
</feature>
<comment type="caution">
    <text evidence="12">The sequence shown here is derived from an EMBL/GenBank/DDBJ whole genome shotgun (WGS) entry which is preliminary data.</text>
</comment>
<keyword evidence="6 12" id="KW-0418">Kinase</keyword>
<evidence type="ECO:0000256" key="1">
    <source>
        <dbReference type="ARBA" id="ARBA00000085"/>
    </source>
</evidence>
<dbReference type="GO" id="GO:0000155">
    <property type="term" value="F:phosphorelay sensor kinase activity"/>
    <property type="evidence" value="ECO:0007669"/>
    <property type="project" value="InterPro"/>
</dbReference>
<evidence type="ECO:0000256" key="6">
    <source>
        <dbReference type="ARBA" id="ARBA00022777"/>
    </source>
</evidence>
<proteinExistence type="predicted"/>
<keyword evidence="10" id="KW-0812">Transmembrane</keyword>
<evidence type="ECO:0000256" key="2">
    <source>
        <dbReference type="ARBA" id="ARBA00012438"/>
    </source>
</evidence>
<dbReference type="Gene3D" id="3.30.565.10">
    <property type="entry name" value="Histidine kinase-like ATPase, C-terminal domain"/>
    <property type="match status" value="1"/>
</dbReference>
<evidence type="ECO:0000313" key="12">
    <source>
        <dbReference type="EMBL" id="MBB5476115.1"/>
    </source>
</evidence>
<evidence type="ECO:0000256" key="10">
    <source>
        <dbReference type="SAM" id="Phobius"/>
    </source>
</evidence>
<keyword evidence="10" id="KW-1133">Transmembrane helix</keyword>
<keyword evidence="8" id="KW-0902">Two-component regulatory system</keyword>
<dbReference type="CDD" id="cd16917">
    <property type="entry name" value="HATPase_UhpB-NarQ-NarX-like"/>
    <property type="match status" value="1"/>
</dbReference>
<protein>
    <recommendedName>
        <fullName evidence="2">histidine kinase</fullName>
        <ecNumber evidence="2">2.7.13.3</ecNumber>
    </recommendedName>
</protein>
<dbReference type="GO" id="GO:0005524">
    <property type="term" value="F:ATP binding"/>
    <property type="evidence" value="ECO:0007669"/>
    <property type="project" value="UniProtKB-KW"/>
</dbReference>
<keyword evidence="10" id="KW-0472">Membrane</keyword>
<dbReference type="Gene3D" id="1.20.5.1930">
    <property type="match status" value="1"/>
</dbReference>
<feature type="coiled-coil region" evidence="9">
    <location>
        <begin position="142"/>
        <end position="169"/>
    </location>
</feature>
<evidence type="ECO:0000256" key="9">
    <source>
        <dbReference type="SAM" id="Coils"/>
    </source>
</evidence>
<dbReference type="RefSeq" id="WP_184176305.1">
    <property type="nucleotide sequence ID" value="NZ_BMNF01000008.1"/>
</dbReference>
<evidence type="ECO:0000256" key="7">
    <source>
        <dbReference type="ARBA" id="ARBA00022840"/>
    </source>
</evidence>
<keyword evidence="3" id="KW-0597">Phosphoprotein</keyword>
<keyword evidence="5" id="KW-0547">Nucleotide-binding</keyword>
<dbReference type="AlphaFoldDB" id="A0A840VHJ9"/>
<dbReference type="SUPFAM" id="SSF55874">
    <property type="entry name" value="ATPase domain of HSP90 chaperone/DNA topoisomerase II/histidine kinase"/>
    <property type="match status" value="1"/>
</dbReference>